<reference evidence="5 6" key="1">
    <citation type="submission" date="2018-10" db="EMBL/GenBank/DDBJ databases">
        <title>Marmoricola sp. 4Q3S-7 whole genome shotgun sequence.</title>
        <authorList>
            <person name="Li F."/>
        </authorList>
    </citation>
    <scope>NUCLEOTIDE SEQUENCE [LARGE SCALE GENOMIC DNA]</scope>
    <source>
        <strain evidence="5 6">4Q3S-7</strain>
    </source>
</reference>
<dbReference type="Pfam" id="PF14257">
    <property type="entry name" value="DUF4349"/>
    <property type="match status" value="1"/>
</dbReference>
<evidence type="ECO:0000256" key="3">
    <source>
        <dbReference type="SAM" id="SignalP"/>
    </source>
</evidence>
<comment type="caution">
    <text evidence="5">The sequence shown here is derived from an EMBL/GenBank/DDBJ whole genome shotgun (WGS) entry which is preliminary data.</text>
</comment>
<evidence type="ECO:0000313" key="6">
    <source>
        <dbReference type="Proteomes" id="UP000281708"/>
    </source>
</evidence>
<protein>
    <submittedName>
        <fullName evidence="5">DUF4349 domain-containing protein</fullName>
    </submittedName>
</protein>
<dbReference type="EMBL" id="RDBE01000007">
    <property type="protein sequence ID" value="RLV49187.1"/>
    <property type="molecule type" value="Genomic_DNA"/>
</dbReference>
<keyword evidence="2" id="KW-1133">Transmembrane helix</keyword>
<evidence type="ECO:0000256" key="2">
    <source>
        <dbReference type="SAM" id="Phobius"/>
    </source>
</evidence>
<evidence type="ECO:0000313" key="5">
    <source>
        <dbReference type="EMBL" id="RLV49187.1"/>
    </source>
</evidence>
<keyword evidence="2" id="KW-0812">Transmembrane</keyword>
<keyword evidence="6" id="KW-1185">Reference proteome</keyword>
<evidence type="ECO:0000256" key="1">
    <source>
        <dbReference type="SAM" id="MobiDB-lite"/>
    </source>
</evidence>
<dbReference type="AlphaFoldDB" id="A0A3L8P2H6"/>
<dbReference type="InterPro" id="IPR025645">
    <property type="entry name" value="DUF4349"/>
</dbReference>
<keyword evidence="2" id="KW-0472">Membrane</keyword>
<dbReference type="PROSITE" id="PS51257">
    <property type="entry name" value="PROKAR_LIPOPROTEIN"/>
    <property type="match status" value="1"/>
</dbReference>
<dbReference type="RefSeq" id="WP_121806290.1">
    <property type="nucleotide sequence ID" value="NZ_RDBE01000007.1"/>
</dbReference>
<accession>A0A3L8P2H6</accession>
<sequence length="293" mass="30598">MRRVTVLPLVALLCLVGLLSGCGGSAGLTQNSSASDAGGTSARSEVAPGSAAGSASVRTDPAVMQRQVVSTGTVRVTARQLERPRDQVDRVVAAHHGVVADERSGTDRHGDLSQLRLVVRVPSAEFGAAMHDLAAVPGVRDSDRTSDDVTTQVIDTAQRVKAQRVGLTRVEDLLGRAGGLSEVLALEKEITRRQAELDSLLQQQAYLADQTSLSTITVTLTRTSAPPTQHDARPAGFWAGLSHGWHALGLFLAGLFTGVGAVLPFAAVAALVGGPVWLVLRRRRALASRSAAG</sequence>
<dbReference type="Proteomes" id="UP000281708">
    <property type="component" value="Unassembled WGS sequence"/>
</dbReference>
<feature type="signal peptide" evidence="3">
    <location>
        <begin position="1"/>
        <end position="26"/>
    </location>
</feature>
<keyword evidence="3" id="KW-0732">Signal</keyword>
<evidence type="ECO:0000259" key="4">
    <source>
        <dbReference type="Pfam" id="PF14257"/>
    </source>
</evidence>
<name>A0A3L8P2H6_9ACTN</name>
<gene>
    <name evidence="5" type="ORF">D9V37_11560</name>
</gene>
<feature type="chain" id="PRO_5038917872" evidence="3">
    <location>
        <begin position="27"/>
        <end position="293"/>
    </location>
</feature>
<feature type="transmembrane region" description="Helical" evidence="2">
    <location>
        <begin position="250"/>
        <end position="280"/>
    </location>
</feature>
<dbReference type="OrthoDB" id="186919at2"/>
<proteinExistence type="predicted"/>
<feature type="domain" description="DUF4349" evidence="4">
    <location>
        <begin position="66"/>
        <end position="277"/>
    </location>
</feature>
<feature type="region of interest" description="Disordered" evidence="1">
    <location>
        <begin position="32"/>
        <end position="58"/>
    </location>
</feature>
<organism evidence="5 6">
    <name type="scientific">Nocardioides mangrovicus</name>
    <dbReference type="NCBI Taxonomy" id="2478913"/>
    <lineage>
        <taxon>Bacteria</taxon>
        <taxon>Bacillati</taxon>
        <taxon>Actinomycetota</taxon>
        <taxon>Actinomycetes</taxon>
        <taxon>Propionibacteriales</taxon>
        <taxon>Nocardioidaceae</taxon>
        <taxon>Nocardioides</taxon>
    </lineage>
</organism>